<dbReference type="Proteomes" id="UP001164929">
    <property type="component" value="Chromosome 19"/>
</dbReference>
<evidence type="ECO:0000313" key="2">
    <source>
        <dbReference type="Proteomes" id="UP001164929"/>
    </source>
</evidence>
<evidence type="ECO:0000313" key="1">
    <source>
        <dbReference type="EMBL" id="KAJ6952365.1"/>
    </source>
</evidence>
<accession>A0AAD6L8L4</accession>
<reference evidence="1" key="1">
    <citation type="journal article" date="2023" name="Mol. Ecol. Resour.">
        <title>Chromosome-level genome assembly of a triploid poplar Populus alba 'Berolinensis'.</title>
        <authorList>
            <person name="Chen S."/>
            <person name="Yu Y."/>
            <person name="Wang X."/>
            <person name="Wang S."/>
            <person name="Zhang T."/>
            <person name="Zhou Y."/>
            <person name="He R."/>
            <person name="Meng N."/>
            <person name="Wang Y."/>
            <person name="Liu W."/>
            <person name="Liu Z."/>
            <person name="Liu J."/>
            <person name="Guo Q."/>
            <person name="Huang H."/>
            <person name="Sederoff R.R."/>
            <person name="Wang G."/>
            <person name="Qu G."/>
            <person name="Chen S."/>
        </authorList>
    </citation>
    <scope>NUCLEOTIDE SEQUENCE</scope>
    <source>
        <strain evidence="1">SC-2020</strain>
    </source>
</reference>
<organism evidence="1 2">
    <name type="scientific">Populus alba x Populus x berolinensis</name>
    <dbReference type="NCBI Taxonomy" id="444605"/>
    <lineage>
        <taxon>Eukaryota</taxon>
        <taxon>Viridiplantae</taxon>
        <taxon>Streptophyta</taxon>
        <taxon>Embryophyta</taxon>
        <taxon>Tracheophyta</taxon>
        <taxon>Spermatophyta</taxon>
        <taxon>Magnoliopsida</taxon>
        <taxon>eudicotyledons</taxon>
        <taxon>Gunneridae</taxon>
        <taxon>Pentapetalae</taxon>
        <taxon>rosids</taxon>
        <taxon>fabids</taxon>
        <taxon>Malpighiales</taxon>
        <taxon>Salicaceae</taxon>
        <taxon>Saliceae</taxon>
        <taxon>Populus</taxon>
    </lineage>
</organism>
<protein>
    <submittedName>
        <fullName evidence="1">Uncharacterized protein</fullName>
    </submittedName>
</protein>
<name>A0AAD6L8L4_9ROSI</name>
<sequence length="75" mass="8575">MFRRSRYTRYFHFRSAGIVCIETSRKLQSLTSHIVQISLAEKPMMETARGTWAVLGGEFFALSSPVKTSNDHFCS</sequence>
<dbReference type="EMBL" id="JAQIZT010000019">
    <property type="protein sequence ID" value="KAJ6952365.1"/>
    <property type="molecule type" value="Genomic_DNA"/>
</dbReference>
<dbReference type="AlphaFoldDB" id="A0AAD6L8L4"/>
<keyword evidence="2" id="KW-1185">Reference proteome</keyword>
<comment type="caution">
    <text evidence="1">The sequence shown here is derived from an EMBL/GenBank/DDBJ whole genome shotgun (WGS) entry which is preliminary data.</text>
</comment>
<gene>
    <name evidence="1" type="ORF">NC653_041490</name>
</gene>
<proteinExistence type="predicted"/>